<name>A0A067KEH6_JATCU</name>
<keyword evidence="5" id="KW-0560">Oxidoreductase</keyword>
<evidence type="ECO:0000256" key="4">
    <source>
        <dbReference type="ARBA" id="ARBA00023004"/>
    </source>
</evidence>
<dbReference type="Proteomes" id="UP000027138">
    <property type="component" value="Unassembled WGS sequence"/>
</dbReference>
<evidence type="ECO:0000313" key="8">
    <source>
        <dbReference type="Proteomes" id="UP000027138"/>
    </source>
</evidence>
<dbReference type="InterPro" id="IPR005123">
    <property type="entry name" value="Oxoglu/Fe-dep_dioxygenase_dom"/>
</dbReference>
<dbReference type="SUPFAM" id="SSF51197">
    <property type="entry name" value="Clavaminate synthase-like"/>
    <property type="match status" value="1"/>
</dbReference>
<proteinExistence type="inferred from homology"/>
<keyword evidence="4 5" id="KW-0408">Iron</keyword>
<evidence type="ECO:0000256" key="5">
    <source>
        <dbReference type="RuleBase" id="RU003682"/>
    </source>
</evidence>
<keyword evidence="2 5" id="KW-0479">Metal-binding</keyword>
<dbReference type="GO" id="GO:0046872">
    <property type="term" value="F:metal ion binding"/>
    <property type="evidence" value="ECO:0007669"/>
    <property type="project" value="UniProtKB-KW"/>
</dbReference>
<dbReference type="InterPro" id="IPR050295">
    <property type="entry name" value="Plant_2OG-oxidoreductases"/>
</dbReference>
<dbReference type="EMBL" id="KK914699">
    <property type="protein sequence ID" value="KDP30219.1"/>
    <property type="molecule type" value="Genomic_DNA"/>
</dbReference>
<dbReference type="AlphaFoldDB" id="A0A067KEH6"/>
<protein>
    <recommendedName>
        <fullName evidence="6">Fe2OG dioxygenase domain-containing protein</fullName>
    </recommendedName>
</protein>
<dbReference type="InterPro" id="IPR027443">
    <property type="entry name" value="IPNS-like_sf"/>
</dbReference>
<organism evidence="7 8">
    <name type="scientific">Jatropha curcas</name>
    <name type="common">Barbados nut</name>
    <dbReference type="NCBI Taxonomy" id="180498"/>
    <lineage>
        <taxon>Eukaryota</taxon>
        <taxon>Viridiplantae</taxon>
        <taxon>Streptophyta</taxon>
        <taxon>Embryophyta</taxon>
        <taxon>Tracheophyta</taxon>
        <taxon>Spermatophyta</taxon>
        <taxon>Magnoliopsida</taxon>
        <taxon>eudicotyledons</taxon>
        <taxon>Gunneridae</taxon>
        <taxon>Pentapetalae</taxon>
        <taxon>rosids</taxon>
        <taxon>fabids</taxon>
        <taxon>Malpighiales</taxon>
        <taxon>Euphorbiaceae</taxon>
        <taxon>Crotonoideae</taxon>
        <taxon>Jatropheae</taxon>
        <taxon>Jatropha</taxon>
    </lineage>
</organism>
<evidence type="ECO:0000256" key="2">
    <source>
        <dbReference type="ARBA" id="ARBA00022723"/>
    </source>
</evidence>
<evidence type="ECO:0000256" key="1">
    <source>
        <dbReference type="ARBA" id="ARBA00008056"/>
    </source>
</evidence>
<dbReference type="Pfam" id="PF14226">
    <property type="entry name" value="DIOX_N"/>
    <property type="match status" value="1"/>
</dbReference>
<dbReference type="FunFam" id="2.60.120.330:FF:000079">
    <property type="entry name" value="Protein SRG1"/>
    <property type="match status" value="1"/>
</dbReference>
<dbReference type="InterPro" id="IPR026992">
    <property type="entry name" value="DIOX_N"/>
</dbReference>
<dbReference type="PROSITE" id="PS51471">
    <property type="entry name" value="FE2OG_OXY"/>
    <property type="match status" value="1"/>
</dbReference>
<dbReference type="GO" id="GO:0031418">
    <property type="term" value="F:L-ascorbic acid binding"/>
    <property type="evidence" value="ECO:0007669"/>
    <property type="project" value="UniProtKB-KW"/>
</dbReference>
<gene>
    <name evidence="7" type="ORF">JCGZ_17001</name>
</gene>
<reference evidence="7 8" key="1">
    <citation type="journal article" date="2014" name="PLoS ONE">
        <title>Global Analysis of Gene Expression Profiles in Physic Nut (Jatropha curcas L.) Seedlings Exposed to Salt Stress.</title>
        <authorList>
            <person name="Zhang L."/>
            <person name="Zhang C."/>
            <person name="Wu P."/>
            <person name="Chen Y."/>
            <person name="Li M."/>
            <person name="Jiang H."/>
            <person name="Wu G."/>
        </authorList>
    </citation>
    <scope>NUCLEOTIDE SEQUENCE [LARGE SCALE GENOMIC DNA]</scope>
    <source>
        <strain evidence="8">cv. GZQX0401</strain>
        <tissue evidence="7">Young leaves</tissue>
    </source>
</reference>
<keyword evidence="3" id="KW-0847">Vitamin C</keyword>
<sequence>MATTIVTPSCLGNEIANNYNNPPLAPIPIIDISLLSSCSEEGENELQKLKLALTSWGCFQAVGHRVESSFLDKVSEITKRFFALPMEKKHKYDREANSLEGYGNVPNVSKKIIFNHSERILLKVAPENERRIERWPCNPTDFGDVLDEYSAIMKSTSRFLLMQRRIRLLNLEKNCFLNAYRDEELIGARFNYYPESASSDIVVGAEAHSDVSGITILLQDKEVEGLQVLKDGQWFRVAILPDALFVNVGDQLQIISNGIFKSPMHRVIVESKKERISVAAFHLPKYEVEIGPVQSLMDENRPQQYMRLKDYRGF</sequence>
<evidence type="ECO:0000256" key="3">
    <source>
        <dbReference type="ARBA" id="ARBA00022896"/>
    </source>
</evidence>
<keyword evidence="8" id="KW-1185">Reference proteome</keyword>
<comment type="similarity">
    <text evidence="1 5">Belongs to the iron/ascorbate-dependent oxidoreductase family.</text>
</comment>
<evidence type="ECO:0000259" key="6">
    <source>
        <dbReference type="PROSITE" id="PS51471"/>
    </source>
</evidence>
<dbReference type="OrthoDB" id="627829at2759"/>
<dbReference type="Gene3D" id="2.60.120.330">
    <property type="entry name" value="B-lactam Antibiotic, Isopenicillin N Synthase, Chain"/>
    <property type="match status" value="1"/>
</dbReference>
<evidence type="ECO:0000313" key="7">
    <source>
        <dbReference type="EMBL" id="KDP30219.1"/>
    </source>
</evidence>
<dbReference type="PANTHER" id="PTHR47991">
    <property type="entry name" value="OXOGLUTARATE/IRON-DEPENDENT DIOXYGENASE"/>
    <property type="match status" value="1"/>
</dbReference>
<dbReference type="Pfam" id="PF03171">
    <property type="entry name" value="2OG-FeII_Oxy"/>
    <property type="match status" value="1"/>
</dbReference>
<feature type="domain" description="Fe2OG dioxygenase" evidence="6">
    <location>
        <begin position="184"/>
        <end position="284"/>
    </location>
</feature>
<dbReference type="InterPro" id="IPR044861">
    <property type="entry name" value="IPNS-like_FE2OG_OXY"/>
</dbReference>
<accession>A0A067KEH6</accession>
<dbReference type="GO" id="GO:0016491">
    <property type="term" value="F:oxidoreductase activity"/>
    <property type="evidence" value="ECO:0007669"/>
    <property type="project" value="UniProtKB-KW"/>
</dbReference>